<organism evidence="2 3">
    <name type="scientific">Linnemannia gamsii</name>
    <dbReference type="NCBI Taxonomy" id="64522"/>
    <lineage>
        <taxon>Eukaryota</taxon>
        <taxon>Fungi</taxon>
        <taxon>Fungi incertae sedis</taxon>
        <taxon>Mucoromycota</taxon>
        <taxon>Mortierellomycotina</taxon>
        <taxon>Mortierellomycetes</taxon>
        <taxon>Mortierellales</taxon>
        <taxon>Mortierellaceae</taxon>
        <taxon>Linnemannia</taxon>
    </lineage>
</organism>
<feature type="non-terminal residue" evidence="2">
    <location>
        <position position="1"/>
    </location>
</feature>
<keyword evidence="1" id="KW-0812">Transmembrane</keyword>
<comment type="caution">
    <text evidence="2">The sequence shown here is derived from an EMBL/GenBank/DDBJ whole genome shotgun (WGS) entry which is preliminary data.</text>
</comment>
<evidence type="ECO:0000256" key="1">
    <source>
        <dbReference type="SAM" id="Phobius"/>
    </source>
</evidence>
<evidence type="ECO:0000313" key="3">
    <source>
        <dbReference type="Proteomes" id="UP000823405"/>
    </source>
</evidence>
<keyword evidence="1" id="KW-0472">Membrane</keyword>
<protein>
    <submittedName>
        <fullName evidence="2">Uncharacterized protein</fullName>
    </submittedName>
</protein>
<reference evidence="2" key="1">
    <citation type="journal article" date="2020" name="Fungal Divers.">
        <title>Resolving the Mortierellaceae phylogeny through synthesis of multi-gene phylogenetics and phylogenomics.</title>
        <authorList>
            <person name="Vandepol N."/>
            <person name="Liber J."/>
            <person name="Desiro A."/>
            <person name="Na H."/>
            <person name="Kennedy M."/>
            <person name="Barry K."/>
            <person name="Grigoriev I.V."/>
            <person name="Miller A.N."/>
            <person name="O'Donnell K."/>
            <person name="Stajich J.E."/>
            <person name="Bonito G."/>
        </authorList>
    </citation>
    <scope>NUCLEOTIDE SEQUENCE</scope>
    <source>
        <strain evidence="2">NVP60</strain>
    </source>
</reference>
<keyword evidence="1" id="KW-1133">Transmembrane helix</keyword>
<dbReference type="Proteomes" id="UP000823405">
    <property type="component" value="Unassembled WGS sequence"/>
</dbReference>
<sequence length="86" mass="9501">IDRTYNLIRDLTLMLLVVVTLNTFGLGSGVTVLVLAWIYLAVALFWAGMMMLIESRVIDMILGSLQMLILLAILIAAYAIGWSVLD</sequence>
<gene>
    <name evidence="2" type="ORF">BGZ97_000504</name>
</gene>
<proteinExistence type="predicted"/>
<dbReference type="EMBL" id="JAAAIN010001092">
    <property type="protein sequence ID" value="KAG0307121.1"/>
    <property type="molecule type" value="Genomic_DNA"/>
</dbReference>
<dbReference type="OrthoDB" id="2446850at2759"/>
<evidence type="ECO:0000313" key="2">
    <source>
        <dbReference type="EMBL" id="KAG0307121.1"/>
    </source>
</evidence>
<accession>A0A9P6R2Y7</accession>
<feature type="transmembrane region" description="Helical" evidence="1">
    <location>
        <begin position="65"/>
        <end position="85"/>
    </location>
</feature>
<name>A0A9P6R2Y7_9FUNG</name>
<keyword evidence="3" id="KW-1185">Reference proteome</keyword>
<feature type="transmembrane region" description="Helical" evidence="1">
    <location>
        <begin position="7"/>
        <end position="26"/>
    </location>
</feature>
<dbReference type="AlphaFoldDB" id="A0A9P6R2Y7"/>